<dbReference type="NCBIfam" id="TIGR02532">
    <property type="entry name" value="IV_pilin_GFxxxE"/>
    <property type="match status" value="1"/>
</dbReference>
<dbReference type="Proteomes" id="UP000464178">
    <property type="component" value="Chromosome"/>
</dbReference>
<dbReference type="InterPro" id="IPR045584">
    <property type="entry name" value="Pilin-like"/>
</dbReference>
<keyword evidence="1" id="KW-1133">Transmembrane helix</keyword>
<name>A0A6P2DAQ6_9BACT</name>
<feature type="transmembrane region" description="Helical" evidence="1">
    <location>
        <begin position="12"/>
        <end position="34"/>
    </location>
</feature>
<dbReference type="EMBL" id="LR593886">
    <property type="protein sequence ID" value="VTR97445.1"/>
    <property type="molecule type" value="Genomic_DNA"/>
</dbReference>
<organism evidence="3 4">
    <name type="scientific">Gemmata massiliana</name>
    <dbReference type="NCBI Taxonomy" id="1210884"/>
    <lineage>
        <taxon>Bacteria</taxon>
        <taxon>Pseudomonadati</taxon>
        <taxon>Planctomycetota</taxon>
        <taxon>Planctomycetia</taxon>
        <taxon>Gemmatales</taxon>
        <taxon>Gemmataceae</taxon>
        <taxon>Gemmata</taxon>
    </lineage>
</organism>
<evidence type="ECO:0000313" key="3">
    <source>
        <dbReference type="EMBL" id="VTR97445.1"/>
    </source>
</evidence>
<dbReference type="InterPro" id="IPR027558">
    <property type="entry name" value="Pre_pil_HX9DG_C"/>
</dbReference>
<reference evidence="3 4" key="1">
    <citation type="submission" date="2019-05" db="EMBL/GenBank/DDBJ databases">
        <authorList>
            <consortium name="Science for Life Laboratories"/>
        </authorList>
    </citation>
    <scope>NUCLEOTIDE SEQUENCE [LARGE SCALE GENOMIC DNA]</scope>
    <source>
        <strain evidence="3">Soil9</strain>
    </source>
</reference>
<evidence type="ECO:0000313" key="4">
    <source>
        <dbReference type="Proteomes" id="UP000464178"/>
    </source>
</evidence>
<evidence type="ECO:0000256" key="1">
    <source>
        <dbReference type="SAM" id="Phobius"/>
    </source>
</evidence>
<dbReference type="Pfam" id="PF07596">
    <property type="entry name" value="SBP_bac_10"/>
    <property type="match status" value="1"/>
</dbReference>
<keyword evidence="1" id="KW-0472">Membrane</keyword>
<dbReference type="AlphaFoldDB" id="A0A6P2DAQ6"/>
<proteinExistence type="predicted"/>
<gene>
    <name evidence="3" type="ORF">SOIL9_07140</name>
</gene>
<protein>
    <recommendedName>
        <fullName evidence="2">DUF1559 domain-containing protein</fullName>
    </recommendedName>
</protein>
<keyword evidence="1" id="KW-0812">Transmembrane</keyword>
<dbReference type="Pfam" id="PF07963">
    <property type="entry name" value="N_methyl"/>
    <property type="match status" value="1"/>
</dbReference>
<dbReference type="KEGG" id="gms:SOIL9_07140"/>
<dbReference type="RefSeq" id="WP_162671207.1">
    <property type="nucleotide sequence ID" value="NZ_LR593886.1"/>
</dbReference>
<evidence type="ECO:0000259" key="2">
    <source>
        <dbReference type="Pfam" id="PF07596"/>
    </source>
</evidence>
<dbReference type="NCBIfam" id="TIGR04294">
    <property type="entry name" value="pre_pil_HX9DG"/>
    <property type="match status" value="1"/>
</dbReference>
<feature type="domain" description="DUF1559" evidence="2">
    <location>
        <begin position="35"/>
        <end position="307"/>
    </location>
</feature>
<dbReference type="Gene3D" id="3.30.700.10">
    <property type="entry name" value="Glycoprotein, Type 4 Pilin"/>
    <property type="match status" value="1"/>
</dbReference>
<accession>A0A6P2DAQ6</accession>
<dbReference type="InterPro" id="IPR012902">
    <property type="entry name" value="N_methyl_site"/>
</dbReference>
<keyword evidence="4" id="KW-1185">Reference proteome</keyword>
<dbReference type="PANTHER" id="PTHR30093">
    <property type="entry name" value="GENERAL SECRETION PATHWAY PROTEIN G"/>
    <property type="match status" value="1"/>
</dbReference>
<dbReference type="PANTHER" id="PTHR30093:SF2">
    <property type="entry name" value="TYPE II SECRETION SYSTEM PROTEIN H"/>
    <property type="match status" value="1"/>
</dbReference>
<sequence length="326" mass="35361">MGALPSRRSAFTLIELLVVIAIIAILIGLLLPAVQKVREAAARMSSQNNLKQIGLATHNFLGVNNSFPLANYYPQTTNPDGTYTSVDPNFHVISSGWSVILPYIEQDNMARRYNPKLHPFDTTDPDGDGFTNQMISNMPLKTFVAPADPQPVAVQYPGWSSYYWCSGNRRYLGVGQPGTGADGFTPSDGVILPGKEGARVTLLSITDGTSNTFLAGEGHHTLKGYSFTSGPLAGQARTGDTTWNYGHIYFSYQYTEAPMNTQQVASWAYDPARTAEDGKYSFRSSHVGGVNFLLCDGSVRFISQSIPMATYKALGSRAGGEVIGNY</sequence>
<dbReference type="InterPro" id="IPR011453">
    <property type="entry name" value="DUF1559"/>
</dbReference>
<dbReference type="SUPFAM" id="SSF54523">
    <property type="entry name" value="Pili subunits"/>
    <property type="match status" value="1"/>
</dbReference>